<proteinExistence type="predicted"/>
<dbReference type="SUPFAM" id="SSF47986">
    <property type="entry name" value="DEATH domain"/>
    <property type="match status" value="1"/>
</dbReference>
<dbReference type="Pfam" id="PF00531">
    <property type="entry name" value="Death"/>
    <property type="match status" value="1"/>
</dbReference>
<dbReference type="Gene3D" id="1.10.533.10">
    <property type="entry name" value="Death Domain, Fas"/>
    <property type="match status" value="1"/>
</dbReference>
<dbReference type="CDD" id="cd01670">
    <property type="entry name" value="Death"/>
    <property type="match status" value="1"/>
</dbReference>
<dbReference type="PROSITE" id="PS50017">
    <property type="entry name" value="DEATH_DOMAIN"/>
    <property type="match status" value="1"/>
</dbReference>
<sequence>MGSLCYEAWKTLIKRVGGAPKTWRDLGHFLEISVDDLDYIENSVKEDPTDIVLKIFRQNENATLDKVLDAFVKMKRYDILKALESPLTQLASFFYKEESKSDTGYHSSSKERLKHPIVNLKNIPNDLPPVLRSKYNLIFDEKPKEPVQPKAPSPQNNYKDKIEKKGPILFLTFAEDGLETALNIKNKINNWSEEFAQISVITLNDQKDDVLQNPEIYIRDYFEKADFVVPIVTVEYMNRIKSHSRNIPNTTDNLDFKYHINSLSTFFRSENKSLKARFKMYDELSMISNLQSQQSLQYPTMAVSREPQASGYGINLYMSIVKPVTCSDLQEGSLLDFYHKAPKTANSISHR</sequence>
<evidence type="ECO:0000313" key="2">
    <source>
        <dbReference type="EMBL" id="GBP61326.1"/>
    </source>
</evidence>
<dbReference type="GO" id="GO:0007165">
    <property type="term" value="P:signal transduction"/>
    <property type="evidence" value="ECO:0007669"/>
    <property type="project" value="InterPro"/>
</dbReference>
<keyword evidence="3" id="KW-1185">Reference proteome</keyword>
<accession>A0A4C1XBV4</accession>
<feature type="domain" description="Death" evidence="1">
    <location>
        <begin position="23"/>
        <end position="87"/>
    </location>
</feature>
<dbReference type="InterPro" id="IPR011029">
    <property type="entry name" value="DEATH-like_dom_sf"/>
</dbReference>
<evidence type="ECO:0000313" key="3">
    <source>
        <dbReference type="Proteomes" id="UP000299102"/>
    </source>
</evidence>
<dbReference type="OrthoDB" id="6593154at2759"/>
<protein>
    <recommendedName>
        <fullName evidence="1">Death domain-containing protein</fullName>
    </recommendedName>
</protein>
<dbReference type="InterPro" id="IPR000488">
    <property type="entry name" value="Death_dom"/>
</dbReference>
<dbReference type="AlphaFoldDB" id="A0A4C1XBV4"/>
<gene>
    <name evidence="2" type="ORF">EVAR_53241_1</name>
</gene>
<name>A0A4C1XBV4_EUMVA</name>
<evidence type="ECO:0000259" key="1">
    <source>
        <dbReference type="PROSITE" id="PS50017"/>
    </source>
</evidence>
<organism evidence="2 3">
    <name type="scientific">Eumeta variegata</name>
    <name type="common">Bagworm moth</name>
    <name type="synonym">Eumeta japonica</name>
    <dbReference type="NCBI Taxonomy" id="151549"/>
    <lineage>
        <taxon>Eukaryota</taxon>
        <taxon>Metazoa</taxon>
        <taxon>Ecdysozoa</taxon>
        <taxon>Arthropoda</taxon>
        <taxon>Hexapoda</taxon>
        <taxon>Insecta</taxon>
        <taxon>Pterygota</taxon>
        <taxon>Neoptera</taxon>
        <taxon>Endopterygota</taxon>
        <taxon>Lepidoptera</taxon>
        <taxon>Glossata</taxon>
        <taxon>Ditrysia</taxon>
        <taxon>Tineoidea</taxon>
        <taxon>Psychidae</taxon>
        <taxon>Oiketicinae</taxon>
        <taxon>Eumeta</taxon>
    </lineage>
</organism>
<reference evidence="2 3" key="1">
    <citation type="journal article" date="2019" name="Commun. Biol.">
        <title>The bagworm genome reveals a unique fibroin gene that provides high tensile strength.</title>
        <authorList>
            <person name="Kono N."/>
            <person name="Nakamura H."/>
            <person name="Ohtoshi R."/>
            <person name="Tomita M."/>
            <person name="Numata K."/>
            <person name="Arakawa K."/>
        </authorList>
    </citation>
    <scope>NUCLEOTIDE SEQUENCE [LARGE SCALE GENOMIC DNA]</scope>
</reference>
<dbReference type="Proteomes" id="UP000299102">
    <property type="component" value="Unassembled WGS sequence"/>
</dbReference>
<dbReference type="STRING" id="151549.A0A4C1XBV4"/>
<dbReference type="EMBL" id="BGZK01000811">
    <property type="protein sequence ID" value="GBP61326.1"/>
    <property type="molecule type" value="Genomic_DNA"/>
</dbReference>
<comment type="caution">
    <text evidence="2">The sequence shown here is derived from an EMBL/GenBank/DDBJ whole genome shotgun (WGS) entry which is preliminary data.</text>
</comment>